<evidence type="ECO:0000256" key="5">
    <source>
        <dbReference type="ARBA" id="ARBA00023180"/>
    </source>
</evidence>
<evidence type="ECO:0000256" key="4">
    <source>
        <dbReference type="ARBA" id="ARBA00022801"/>
    </source>
</evidence>
<accession>A0AAD5WTJ2</accession>
<dbReference type="AlphaFoldDB" id="A0AAD5WTJ2"/>
<organism evidence="6 7">
    <name type="scientific">Zalerion maritima</name>
    <dbReference type="NCBI Taxonomy" id="339359"/>
    <lineage>
        <taxon>Eukaryota</taxon>
        <taxon>Fungi</taxon>
        <taxon>Dikarya</taxon>
        <taxon>Ascomycota</taxon>
        <taxon>Pezizomycotina</taxon>
        <taxon>Sordariomycetes</taxon>
        <taxon>Lulworthiomycetidae</taxon>
        <taxon>Lulworthiales</taxon>
        <taxon>Lulworthiaceae</taxon>
        <taxon>Zalerion</taxon>
    </lineage>
</organism>
<gene>
    <name evidence="6" type="ORF">MKZ38_009349</name>
</gene>
<keyword evidence="3" id="KW-0645">Protease</keyword>
<dbReference type="SUPFAM" id="SSF53474">
    <property type="entry name" value="alpha/beta-Hydrolases"/>
    <property type="match status" value="1"/>
</dbReference>
<keyword evidence="7" id="KW-1185">Reference proteome</keyword>
<dbReference type="GO" id="GO:0006508">
    <property type="term" value="P:proteolysis"/>
    <property type="evidence" value="ECO:0007669"/>
    <property type="project" value="UniProtKB-KW"/>
</dbReference>
<proteinExistence type="inferred from homology"/>
<comment type="similarity">
    <text evidence="1">Belongs to the peptidase S10 family.</text>
</comment>
<evidence type="ECO:0000313" key="6">
    <source>
        <dbReference type="EMBL" id="KAJ2903783.1"/>
    </source>
</evidence>
<dbReference type="InterPro" id="IPR001563">
    <property type="entry name" value="Peptidase_S10"/>
</dbReference>
<dbReference type="InterPro" id="IPR029058">
    <property type="entry name" value="AB_hydrolase_fold"/>
</dbReference>
<keyword evidence="5" id="KW-0325">Glycoprotein</keyword>
<sequence>MPPAPDLETTICETTPDVKAWSGYIKLPPDVPFQNTTENLWFWYFQSRSSPSTDPLAVFIHGMFGAPSFAIGRHGDYDGAGSVGPCVVLSEDSSTTKLNDWSFNNEANVLFLDHDPDAGFSYEELYAVATEWEMGWDDHSGGRPPGLGNESEHAFASATDNWHKCKEGRYHTFYESEHEGGNTTAWRCGAQRQPTTADGRTSSAVRARVAWRFFQTFFELSPFYDAGGDDERPELSLWGYTYGAEHAYVWSEYFLEQSEKIDTGDEQDEGDNQGIPVTISSVGFIDGFIDRYKQSIAHFAYLHENYWGIQKINDSIWEEMQHELDECLPMWEKCQDQVEAHDPQRLGLNRSLVDECVDVALCLLQPQDTVARIAGYFRKDGHFDDVDWQMMSTHFGLNTGKWVPRIGEVFLNSAKAQKDLGVGLNYTFDMAVSMTSGTWYLNNGTEHISRLLESDIPVTLVGSDYNSQLGWESQSIVAYDLNYTTESGDAWDSSFWVAVDIPGVEGRAALGGLVKQAGNLALVRVLDTADTAMLSNAPALSTIFSRAIHHKDIANGSVTIDPKHDNYATPAGLESAHNYIIDYELQLDPDIPCHVTNLFTCGYDDYWGLTNGNRVIKNYWVVDPDGDDDGDENDEGAGISTLPHGVMVSLVASTVSFLVLL</sequence>
<dbReference type="GO" id="GO:0004185">
    <property type="term" value="F:serine-type carboxypeptidase activity"/>
    <property type="evidence" value="ECO:0007669"/>
    <property type="project" value="InterPro"/>
</dbReference>
<evidence type="ECO:0000256" key="2">
    <source>
        <dbReference type="ARBA" id="ARBA00022645"/>
    </source>
</evidence>
<protein>
    <submittedName>
        <fullName evidence="6">Serine carboxypeptidase</fullName>
    </submittedName>
</protein>
<dbReference type="Gene3D" id="3.40.50.1820">
    <property type="entry name" value="alpha/beta hydrolase"/>
    <property type="match status" value="1"/>
</dbReference>
<dbReference type="Proteomes" id="UP001201980">
    <property type="component" value="Unassembled WGS sequence"/>
</dbReference>
<dbReference type="Pfam" id="PF00450">
    <property type="entry name" value="Peptidase_S10"/>
    <property type="match status" value="2"/>
</dbReference>
<comment type="caution">
    <text evidence="6">The sequence shown here is derived from an EMBL/GenBank/DDBJ whole genome shotgun (WGS) entry which is preliminary data.</text>
</comment>
<evidence type="ECO:0000256" key="1">
    <source>
        <dbReference type="ARBA" id="ARBA00009431"/>
    </source>
</evidence>
<dbReference type="EMBL" id="JAKWBI020000071">
    <property type="protein sequence ID" value="KAJ2903783.1"/>
    <property type="molecule type" value="Genomic_DNA"/>
</dbReference>
<evidence type="ECO:0000256" key="3">
    <source>
        <dbReference type="ARBA" id="ARBA00022670"/>
    </source>
</evidence>
<evidence type="ECO:0000313" key="7">
    <source>
        <dbReference type="Proteomes" id="UP001201980"/>
    </source>
</evidence>
<keyword evidence="2 6" id="KW-0121">Carboxypeptidase</keyword>
<keyword evidence="4" id="KW-0378">Hydrolase</keyword>
<name>A0AAD5WTJ2_9PEZI</name>
<reference evidence="6" key="1">
    <citation type="submission" date="2022-07" db="EMBL/GenBank/DDBJ databases">
        <title>Draft genome sequence of Zalerion maritima ATCC 34329, a (micro)plastics degrading marine fungus.</title>
        <authorList>
            <person name="Paco A."/>
            <person name="Goncalves M.F.M."/>
            <person name="Rocha-Santos T.A.P."/>
            <person name="Alves A."/>
        </authorList>
    </citation>
    <scope>NUCLEOTIDE SEQUENCE</scope>
    <source>
        <strain evidence="6">ATCC 34329</strain>
    </source>
</reference>